<dbReference type="InterPro" id="IPR008925">
    <property type="entry name" value="aa_tRNA-synth_I_cd-bd_sf"/>
</dbReference>
<dbReference type="InterPro" id="IPR045462">
    <property type="entry name" value="aa-tRNA-synth_I_cd-bd"/>
</dbReference>
<dbReference type="PANTHER" id="PTHR43311:SF2">
    <property type="entry name" value="GLUTAMATE--TRNA LIGASE, MITOCHONDRIAL-RELATED"/>
    <property type="match status" value="1"/>
</dbReference>
<evidence type="ECO:0000256" key="2">
    <source>
        <dbReference type="ARBA" id="ARBA00022598"/>
    </source>
</evidence>
<dbReference type="GO" id="GO:0004818">
    <property type="term" value="F:glutamate-tRNA ligase activity"/>
    <property type="evidence" value="ECO:0007669"/>
    <property type="project" value="UniProtKB-UniRule"/>
</dbReference>
<keyword evidence="6 7" id="KW-0030">Aminoacyl-tRNA synthetase</keyword>
<protein>
    <recommendedName>
        <fullName evidence="7">Glutamate--tRNA ligase</fullName>
        <ecNumber evidence="7">6.1.1.17</ecNumber>
    </recommendedName>
    <alternativeName>
        <fullName evidence="7">Glutamyl-tRNA synthetase</fullName>
        <shortName evidence="7">GluRS</shortName>
    </alternativeName>
</protein>
<dbReference type="GO" id="GO:0008270">
    <property type="term" value="F:zinc ion binding"/>
    <property type="evidence" value="ECO:0007669"/>
    <property type="project" value="InterPro"/>
</dbReference>
<dbReference type="InterPro" id="IPR020058">
    <property type="entry name" value="Glu/Gln-tRNA-synth_Ib_cat-dom"/>
</dbReference>
<reference evidence="11 12" key="1">
    <citation type="submission" date="2014-09" db="EMBL/GenBank/DDBJ databases">
        <title>Complete genome sequence of Endomicrobium proavitum.</title>
        <authorList>
            <person name="Zheng H."/>
        </authorList>
    </citation>
    <scope>NUCLEOTIDE SEQUENCE [LARGE SCALE GENOMIC DNA]</scope>
    <source>
        <strain evidence="11 12">Rsa215</strain>
    </source>
</reference>
<keyword evidence="4 7" id="KW-0067">ATP-binding</keyword>
<dbReference type="InterPro" id="IPR004527">
    <property type="entry name" value="Glu-tRNA-ligase_bac/mito"/>
</dbReference>
<dbReference type="GO" id="GO:0006424">
    <property type="term" value="P:glutamyl-tRNA aminoacylation"/>
    <property type="evidence" value="ECO:0007669"/>
    <property type="project" value="UniProtKB-UniRule"/>
</dbReference>
<evidence type="ECO:0000313" key="12">
    <source>
        <dbReference type="Proteomes" id="UP000035337"/>
    </source>
</evidence>
<dbReference type="InterPro" id="IPR033910">
    <property type="entry name" value="GluRS_core"/>
</dbReference>
<dbReference type="Pfam" id="PF00749">
    <property type="entry name" value="tRNA-synt_1c"/>
    <property type="match status" value="1"/>
</dbReference>
<dbReference type="PRINTS" id="PR00987">
    <property type="entry name" value="TRNASYNTHGLU"/>
</dbReference>
<dbReference type="SUPFAM" id="SSF48163">
    <property type="entry name" value="An anticodon-binding domain of class I aminoacyl-tRNA synthetases"/>
    <property type="match status" value="1"/>
</dbReference>
<dbReference type="Pfam" id="PF19269">
    <property type="entry name" value="Anticodon_2"/>
    <property type="match status" value="1"/>
</dbReference>
<dbReference type="InterPro" id="IPR014729">
    <property type="entry name" value="Rossmann-like_a/b/a_fold"/>
</dbReference>
<keyword evidence="3 7" id="KW-0547">Nucleotide-binding</keyword>
<dbReference type="NCBIfam" id="TIGR00464">
    <property type="entry name" value="gltX_bact"/>
    <property type="match status" value="1"/>
</dbReference>
<dbReference type="GO" id="GO:0000049">
    <property type="term" value="F:tRNA binding"/>
    <property type="evidence" value="ECO:0007669"/>
    <property type="project" value="InterPro"/>
</dbReference>
<dbReference type="InterPro" id="IPR049940">
    <property type="entry name" value="GluQ/Sye"/>
</dbReference>
<dbReference type="OrthoDB" id="9807503at2"/>
<keyword evidence="2 7" id="KW-0436">Ligase</keyword>
<keyword evidence="7" id="KW-0963">Cytoplasm</keyword>
<dbReference type="RefSeq" id="WP_052571321.1">
    <property type="nucleotide sequence ID" value="NZ_CP009498.1"/>
</dbReference>
<dbReference type="GO" id="GO:0005524">
    <property type="term" value="F:ATP binding"/>
    <property type="evidence" value="ECO:0007669"/>
    <property type="project" value="UniProtKB-UniRule"/>
</dbReference>
<comment type="similarity">
    <text evidence="1 7">Belongs to the class-I aminoacyl-tRNA synthetase family. Glutamate--tRNA ligase type 1 subfamily.</text>
</comment>
<dbReference type="Gene3D" id="3.40.50.620">
    <property type="entry name" value="HUPs"/>
    <property type="match status" value="1"/>
</dbReference>
<dbReference type="EMBL" id="CP009498">
    <property type="protein sequence ID" value="AKL98616.1"/>
    <property type="molecule type" value="Genomic_DNA"/>
</dbReference>
<proteinExistence type="inferred from homology"/>
<dbReference type="EC" id="6.1.1.17" evidence="7"/>
<comment type="subunit">
    <text evidence="7">Monomer.</text>
</comment>
<dbReference type="InterPro" id="IPR001412">
    <property type="entry name" value="aa-tRNA-synth_I_CS"/>
</dbReference>
<comment type="function">
    <text evidence="7">Catalyzes the attachment of glutamate to tRNA(Glu) in a two-step reaction: glutamate is first activated by ATP to form Glu-AMP and then transferred to the acceptor end of tRNA(Glu).</text>
</comment>
<evidence type="ECO:0000256" key="4">
    <source>
        <dbReference type="ARBA" id="ARBA00022840"/>
    </source>
</evidence>
<feature type="region of interest" description="Disordered" evidence="8">
    <location>
        <begin position="132"/>
        <end position="152"/>
    </location>
</feature>
<feature type="short sequence motif" description="'HIGH' region" evidence="7">
    <location>
        <begin position="12"/>
        <end position="22"/>
    </location>
</feature>
<keyword evidence="5 7" id="KW-0648">Protein biosynthesis</keyword>
<keyword evidence="12" id="KW-1185">Reference proteome</keyword>
<evidence type="ECO:0000256" key="6">
    <source>
        <dbReference type="ARBA" id="ARBA00023146"/>
    </source>
</evidence>
<dbReference type="Proteomes" id="UP000035337">
    <property type="component" value="Chromosome"/>
</dbReference>
<dbReference type="STRING" id="1408281.Epro_1237"/>
<dbReference type="Gene3D" id="1.10.10.350">
    <property type="match status" value="1"/>
</dbReference>
<evidence type="ECO:0000256" key="7">
    <source>
        <dbReference type="HAMAP-Rule" id="MF_00022"/>
    </source>
</evidence>
<evidence type="ECO:0000259" key="10">
    <source>
        <dbReference type="Pfam" id="PF19269"/>
    </source>
</evidence>
<dbReference type="KEGG" id="epo:Epro_1237"/>
<comment type="catalytic activity">
    <reaction evidence="7">
        <text>tRNA(Glu) + L-glutamate + ATP = L-glutamyl-tRNA(Glu) + AMP + diphosphate</text>
        <dbReference type="Rhea" id="RHEA:23540"/>
        <dbReference type="Rhea" id="RHEA-COMP:9663"/>
        <dbReference type="Rhea" id="RHEA-COMP:9680"/>
        <dbReference type="ChEBI" id="CHEBI:29985"/>
        <dbReference type="ChEBI" id="CHEBI:30616"/>
        <dbReference type="ChEBI" id="CHEBI:33019"/>
        <dbReference type="ChEBI" id="CHEBI:78442"/>
        <dbReference type="ChEBI" id="CHEBI:78520"/>
        <dbReference type="ChEBI" id="CHEBI:456215"/>
        <dbReference type="EC" id="6.1.1.17"/>
    </reaction>
</comment>
<dbReference type="CDD" id="cd00808">
    <property type="entry name" value="GluRS_core"/>
    <property type="match status" value="1"/>
</dbReference>
<dbReference type="InterPro" id="IPR020751">
    <property type="entry name" value="aa-tRNA-synth_I_codon-bd_sub2"/>
</dbReference>
<evidence type="ECO:0000256" key="3">
    <source>
        <dbReference type="ARBA" id="ARBA00022741"/>
    </source>
</evidence>
<evidence type="ECO:0000256" key="5">
    <source>
        <dbReference type="ARBA" id="ARBA00022917"/>
    </source>
</evidence>
<feature type="binding site" evidence="7">
    <location>
        <position position="258"/>
    </location>
    <ligand>
        <name>ATP</name>
        <dbReference type="ChEBI" id="CHEBI:30616"/>
    </ligand>
</feature>
<accession>A0A0G3WIY6</accession>
<gene>
    <name evidence="7 11" type="primary">gltX</name>
    <name evidence="11" type="ORF">Epro_1237</name>
</gene>
<evidence type="ECO:0000259" key="9">
    <source>
        <dbReference type="Pfam" id="PF00749"/>
    </source>
</evidence>
<dbReference type="PATRIC" id="fig|1408281.3.peg.1280"/>
<organism evidence="11 12">
    <name type="scientific">Endomicrobium proavitum</name>
    <dbReference type="NCBI Taxonomy" id="1408281"/>
    <lineage>
        <taxon>Bacteria</taxon>
        <taxon>Pseudomonadati</taxon>
        <taxon>Elusimicrobiota</taxon>
        <taxon>Endomicrobiia</taxon>
        <taxon>Endomicrobiales</taxon>
        <taxon>Endomicrobiaceae</taxon>
        <taxon>Endomicrobium</taxon>
    </lineage>
</organism>
<evidence type="ECO:0000256" key="8">
    <source>
        <dbReference type="SAM" id="MobiDB-lite"/>
    </source>
</evidence>
<dbReference type="PROSITE" id="PS00178">
    <property type="entry name" value="AA_TRNA_LIGASE_I"/>
    <property type="match status" value="1"/>
</dbReference>
<evidence type="ECO:0000313" key="11">
    <source>
        <dbReference type="EMBL" id="AKL98616.1"/>
    </source>
</evidence>
<dbReference type="PANTHER" id="PTHR43311">
    <property type="entry name" value="GLUTAMATE--TRNA LIGASE"/>
    <property type="match status" value="1"/>
</dbReference>
<comment type="caution">
    <text evidence="7">Lacks conserved residue(s) required for the propagation of feature annotation.</text>
</comment>
<dbReference type="HAMAP" id="MF_00022">
    <property type="entry name" value="Glu_tRNA_synth_type1"/>
    <property type="match status" value="1"/>
</dbReference>
<dbReference type="FunFam" id="3.40.50.620:FF:000045">
    <property type="entry name" value="Glutamate--tRNA ligase, mitochondrial"/>
    <property type="match status" value="1"/>
</dbReference>
<dbReference type="SUPFAM" id="SSF52374">
    <property type="entry name" value="Nucleotidylyl transferase"/>
    <property type="match status" value="1"/>
</dbReference>
<feature type="domain" description="Aminoacyl-tRNA synthetase class I anticodon-binding" evidence="10">
    <location>
        <begin position="341"/>
        <end position="487"/>
    </location>
</feature>
<evidence type="ECO:0000256" key="1">
    <source>
        <dbReference type="ARBA" id="ARBA00007894"/>
    </source>
</evidence>
<sequence length="491" mass="55720">MSDTNIRVRFAPSPTGDLHIGGVRTALFNWLFASKGGKFILRIEDTDEARSTDASVQVILDAMKWLGLNWDEGPGNEPEKYAPYYQMKRKTAGIYQKYADELIAKGLAYPCYCTPEEVDQMRKDAQAQKLPPKYNGKCRNLTPEQRKQKEAEGRTAVIRFKMPSDGKIILNDLIRGSVEFDNATLDDFVIMKANGVPTYNFACVIDDYLMEMTHVLRGDDHISNTPRQIHLYNALGWQMPKFAHMAMILGPDGARLSKRHGHTSVLEYRNEGYLPEALLNYLALLGWSTEDSQQIFTIAQLKEKFSIDRCGTSPSTFDPAKLLWLNGEKIREKSVTEVFNLFIDWLKYTNNEKIIEGWNIELLKKAITLEHEKIKLLKDIPSLVDFFFVKDVEFQEEAVKKVFEKSKETAGVVLKESAQKLPIQADFSADALEKFARDLAAEKGIGTGKVFHPIRVAISGRTQGPSLFHMMEVMGKEEVVKRISLAIGKFF</sequence>
<name>A0A0G3WIY6_9BACT</name>
<dbReference type="AlphaFoldDB" id="A0A0G3WIY6"/>
<dbReference type="InterPro" id="IPR000924">
    <property type="entry name" value="Glu/Gln-tRNA-synth"/>
</dbReference>
<feature type="short sequence motif" description="'KMSKS' region" evidence="7">
    <location>
        <begin position="255"/>
        <end position="259"/>
    </location>
</feature>
<feature type="domain" description="Glutamyl/glutaminyl-tRNA synthetase class Ib catalytic" evidence="9">
    <location>
        <begin position="6"/>
        <end position="324"/>
    </location>
</feature>
<comment type="subcellular location">
    <subcellularLocation>
        <location evidence="7">Cytoplasm</location>
    </subcellularLocation>
</comment>
<dbReference type="GO" id="GO:0005829">
    <property type="term" value="C:cytosol"/>
    <property type="evidence" value="ECO:0007669"/>
    <property type="project" value="TreeGrafter"/>
</dbReference>